<name>A0A1Q9CUG3_SYMMI</name>
<keyword evidence="1" id="KW-0812">Transmembrane</keyword>
<feature type="transmembrane region" description="Helical" evidence="1">
    <location>
        <begin position="48"/>
        <end position="69"/>
    </location>
</feature>
<evidence type="ECO:0000313" key="2">
    <source>
        <dbReference type="EMBL" id="OLP86572.1"/>
    </source>
</evidence>
<proteinExistence type="predicted"/>
<dbReference type="Proteomes" id="UP000186817">
    <property type="component" value="Unassembled WGS sequence"/>
</dbReference>
<dbReference type="OrthoDB" id="416631at2759"/>
<organism evidence="2 3">
    <name type="scientific">Symbiodinium microadriaticum</name>
    <name type="common">Dinoflagellate</name>
    <name type="synonym">Zooxanthella microadriatica</name>
    <dbReference type="NCBI Taxonomy" id="2951"/>
    <lineage>
        <taxon>Eukaryota</taxon>
        <taxon>Sar</taxon>
        <taxon>Alveolata</taxon>
        <taxon>Dinophyceae</taxon>
        <taxon>Suessiales</taxon>
        <taxon>Symbiodiniaceae</taxon>
        <taxon>Symbiodinium</taxon>
    </lineage>
</organism>
<keyword evidence="1" id="KW-1133">Transmembrane helix</keyword>
<evidence type="ECO:0000313" key="3">
    <source>
        <dbReference type="Proteomes" id="UP000186817"/>
    </source>
</evidence>
<gene>
    <name evidence="2" type="ORF">AK812_SmicGene32299</name>
</gene>
<keyword evidence="1" id="KW-0472">Membrane</keyword>
<sequence>MRCAFSDFMLADAAARPHRFQAVVKILPEHVYNDLQCRASRCRGCMMLYYVALLLVALTLVEVAAGGFVQVPGETTESLHGRWPGHSGACRRWSLGDEGYQLRRLTTRRAKFFHRARDDLLTQASSWFPLAACPATGWSIRLLNVSAIADTEGTRKAGEQQLAALAREILTSSALLDTLSSHLGLFGLFAFAGRRKAQKRRATAPSDLSPVIWDDFTELSHWSPLQSALWKAIRTRRPLPLSASLVQLANVGRDHNSQLQRAVSLLVSSQEIRLRSGEILSSSEIYAEVSELVQLATHLLSAWSSSVMLHEMVKGLRDWPVIQLLADLEVPDLAELQAMGRQLHSNQLVRFLPSPQVVPSVVLPYREPLSDHDREIGRFHCTTDFFAEVEFWLQQEGRKPSARMRVVEVACWLPDCLLWAGHRLSGRLTAACLEADDLAVTAGRRSIKLNGFEGQVQVLQRRITTSPQSVEWHCRDHNDMQTDDNIENNVHLSNDRRCWFREAQGVNAKNDPLARSVDEEVSRLGFREIDILKLSFSSVDLLRTGRSAASTLAFTRRVLLATDPRDTMAQVKLLKLAGFEEINIPPPDDWPSSRHLSSQKAEAYGMVFQGCRAFPYGVECHRKKYLNCKEQMFHWKSLFKGREDLPPLSLLLEDLPPLLPLLPLPEDFPDVVNQRL</sequence>
<dbReference type="EMBL" id="LSRX01000910">
    <property type="protein sequence ID" value="OLP86572.1"/>
    <property type="molecule type" value="Genomic_DNA"/>
</dbReference>
<dbReference type="AlphaFoldDB" id="A0A1Q9CUG3"/>
<keyword evidence="3" id="KW-1185">Reference proteome</keyword>
<comment type="caution">
    <text evidence="2">The sequence shown here is derived from an EMBL/GenBank/DDBJ whole genome shotgun (WGS) entry which is preliminary data.</text>
</comment>
<evidence type="ECO:0000256" key="1">
    <source>
        <dbReference type="SAM" id="Phobius"/>
    </source>
</evidence>
<accession>A0A1Q9CUG3</accession>
<reference evidence="2 3" key="1">
    <citation type="submission" date="2016-02" db="EMBL/GenBank/DDBJ databases">
        <title>Genome analysis of coral dinoflagellate symbionts highlights evolutionary adaptations to a symbiotic lifestyle.</title>
        <authorList>
            <person name="Aranda M."/>
            <person name="Li Y."/>
            <person name="Liew Y.J."/>
            <person name="Baumgarten S."/>
            <person name="Simakov O."/>
            <person name="Wilson M."/>
            <person name="Piel J."/>
            <person name="Ashoor H."/>
            <person name="Bougouffa S."/>
            <person name="Bajic V.B."/>
            <person name="Ryu T."/>
            <person name="Ravasi T."/>
            <person name="Bayer T."/>
            <person name="Micklem G."/>
            <person name="Kim H."/>
            <person name="Bhak J."/>
            <person name="Lajeunesse T.C."/>
            <person name="Voolstra C.R."/>
        </authorList>
    </citation>
    <scope>NUCLEOTIDE SEQUENCE [LARGE SCALE GENOMIC DNA]</scope>
    <source>
        <strain evidence="2 3">CCMP2467</strain>
    </source>
</reference>
<protein>
    <submittedName>
        <fullName evidence="2">Uncharacterized protein</fullName>
    </submittedName>
</protein>